<protein>
    <recommendedName>
        <fullName evidence="1">DUF8113 domain-containing protein</fullName>
    </recommendedName>
</protein>
<proteinExistence type="predicted"/>
<dbReference type="EMBL" id="WUUT01000005">
    <property type="protein sequence ID" value="MXR52537.1"/>
    <property type="molecule type" value="Genomic_DNA"/>
</dbReference>
<feature type="domain" description="DUF8113" evidence="1">
    <location>
        <begin position="3"/>
        <end position="89"/>
    </location>
</feature>
<sequence length="90" mass="10235">MANPRFREVRSEAASAIETGELYSLYTGLVHEDGRHEYYFGNDTESAEELRENAAVHLGMMLRVLADRSESDLDELADLAVERAEEMDLR</sequence>
<accession>A0A6B0T6I9</accession>
<evidence type="ECO:0000259" key="1">
    <source>
        <dbReference type="Pfam" id="PF26418"/>
    </source>
</evidence>
<gene>
    <name evidence="2" type="ORF">GRX03_13080</name>
</gene>
<dbReference type="Proteomes" id="UP000466535">
    <property type="component" value="Unassembled WGS sequence"/>
</dbReference>
<evidence type="ECO:0000313" key="3">
    <source>
        <dbReference type="Proteomes" id="UP000466535"/>
    </source>
</evidence>
<comment type="caution">
    <text evidence="2">The sequence shown here is derived from an EMBL/GenBank/DDBJ whole genome shotgun (WGS) entry which is preliminary data.</text>
</comment>
<dbReference type="AlphaFoldDB" id="A0A6B0T6I9"/>
<reference evidence="2 3" key="1">
    <citation type="submission" date="2019-12" db="EMBL/GenBank/DDBJ databases">
        <title>Isolation and characterization of three novel carbon monoxide-oxidizing members of Halobacteria from salione crusts and soils.</title>
        <authorList>
            <person name="Myers M.R."/>
            <person name="King G.M."/>
        </authorList>
    </citation>
    <scope>NUCLEOTIDE SEQUENCE [LARGE SCALE GENOMIC DNA]</scope>
    <source>
        <strain evidence="2 3">WSH3</strain>
    </source>
</reference>
<dbReference type="InterPro" id="IPR058426">
    <property type="entry name" value="DUF8113"/>
</dbReference>
<keyword evidence="3" id="KW-1185">Reference proteome</keyword>
<dbReference type="RefSeq" id="WP_159764666.1">
    <property type="nucleotide sequence ID" value="NZ_WUUT01000005.1"/>
</dbReference>
<dbReference type="OrthoDB" id="256720at2157"/>
<organism evidence="2 3">
    <name type="scientific">Halovenus carboxidivorans</name>
    <dbReference type="NCBI Taxonomy" id="2692199"/>
    <lineage>
        <taxon>Archaea</taxon>
        <taxon>Methanobacteriati</taxon>
        <taxon>Methanobacteriota</taxon>
        <taxon>Stenosarchaea group</taxon>
        <taxon>Halobacteria</taxon>
        <taxon>Halobacteriales</taxon>
        <taxon>Haloarculaceae</taxon>
        <taxon>Halovenus</taxon>
    </lineage>
</organism>
<name>A0A6B0T6I9_9EURY</name>
<evidence type="ECO:0000313" key="2">
    <source>
        <dbReference type="EMBL" id="MXR52537.1"/>
    </source>
</evidence>
<dbReference type="Pfam" id="PF26418">
    <property type="entry name" value="DUF8113"/>
    <property type="match status" value="1"/>
</dbReference>